<protein>
    <recommendedName>
        <fullName evidence="3">Integrase zinc-binding domain-containing protein</fullName>
    </recommendedName>
</protein>
<evidence type="ECO:0000313" key="2">
    <source>
        <dbReference type="Proteomes" id="UP000735302"/>
    </source>
</evidence>
<evidence type="ECO:0008006" key="3">
    <source>
        <dbReference type="Google" id="ProtNLM"/>
    </source>
</evidence>
<organism evidence="1 2">
    <name type="scientific">Plakobranchus ocellatus</name>
    <dbReference type="NCBI Taxonomy" id="259542"/>
    <lineage>
        <taxon>Eukaryota</taxon>
        <taxon>Metazoa</taxon>
        <taxon>Spiralia</taxon>
        <taxon>Lophotrochozoa</taxon>
        <taxon>Mollusca</taxon>
        <taxon>Gastropoda</taxon>
        <taxon>Heterobranchia</taxon>
        <taxon>Euthyneura</taxon>
        <taxon>Panpulmonata</taxon>
        <taxon>Sacoglossa</taxon>
        <taxon>Placobranchoidea</taxon>
        <taxon>Plakobranchidae</taxon>
        <taxon>Plakobranchus</taxon>
    </lineage>
</organism>
<proteinExistence type="predicted"/>
<dbReference type="Proteomes" id="UP000735302">
    <property type="component" value="Unassembled WGS sequence"/>
</dbReference>
<accession>A0AAV3Z6K6</accession>
<sequence>MDDLGIWEATYKSSWIHHMVTVPKPNGDYRITTHLSPLSNYMVEYRQGKDNLVADALSRLSMQSLQSTLHDPTHDHVGDALRTDHLTLLDVKSTTKRDSTVSHFMSSRWPSK</sequence>
<evidence type="ECO:0000313" key="1">
    <source>
        <dbReference type="EMBL" id="GFN90189.1"/>
    </source>
</evidence>
<dbReference type="AlphaFoldDB" id="A0AAV3Z6K6"/>
<name>A0AAV3Z6K6_9GAST</name>
<reference evidence="1 2" key="1">
    <citation type="journal article" date="2021" name="Elife">
        <title>Chloroplast acquisition without the gene transfer in kleptoplastic sea slugs, Plakobranchus ocellatus.</title>
        <authorList>
            <person name="Maeda T."/>
            <person name="Takahashi S."/>
            <person name="Yoshida T."/>
            <person name="Shimamura S."/>
            <person name="Takaki Y."/>
            <person name="Nagai Y."/>
            <person name="Toyoda A."/>
            <person name="Suzuki Y."/>
            <person name="Arimoto A."/>
            <person name="Ishii H."/>
            <person name="Satoh N."/>
            <person name="Nishiyama T."/>
            <person name="Hasebe M."/>
            <person name="Maruyama T."/>
            <person name="Minagawa J."/>
            <person name="Obokata J."/>
            <person name="Shigenobu S."/>
        </authorList>
    </citation>
    <scope>NUCLEOTIDE SEQUENCE [LARGE SCALE GENOMIC DNA]</scope>
</reference>
<dbReference type="EMBL" id="BLXT01002015">
    <property type="protein sequence ID" value="GFN90189.1"/>
    <property type="molecule type" value="Genomic_DNA"/>
</dbReference>
<keyword evidence="2" id="KW-1185">Reference proteome</keyword>
<comment type="caution">
    <text evidence="1">The sequence shown here is derived from an EMBL/GenBank/DDBJ whole genome shotgun (WGS) entry which is preliminary data.</text>
</comment>
<gene>
    <name evidence="1" type="ORF">PoB_001669500</name>
</gene>